<proteinExistence type="predicted"/>
<gene>
    <name evidence="2" type="ORF">BFJ69_g17765</name>
</gene>
<evidence type="ECO:0000313" key="3">
    <source>
        <dbReference type="Proteomes" id="UP000285084"/>
    </source>
</evidence>
<feature type="compositionally biased region" description="Polar residues" evidence="1">
    <location>
        <begin position="80"/>
        <end position="102"/>
    </location>
</feature>
<feature type="non-terminal residue" evidence="2">
    <location>
        <position position="113"/>
    </location>
</feature>
<name>A0A420M7B3_FUSOX</name>
<feature type="region of interest" description="Disordered" evidence="1">
    <location>
        <begin position="80"/>
        <end position="113"/>
    </location>
</feature>
<dbReference type="AlphaFoldDB" id="A0A420M7B3"/>
<evidence type="ECO:0000256" key="1">
    <source>
        <dbReference type="SAM" id="MobiDB-lite"/>
    </source>
</evidence>
<sequence length="113" mass="12620">MFVGDVRNFTRSNSRSQREIQESLPPQARLQWSPGLFAPIWSASSHNLHPSSSSPLLPCSYRKILRLMFYCLLSHSSTILPASLNPRGTRNTPQCTDTLQTPSPVPIDSSESH</sequence>
<feature type="region of interest" description="Disordered" evidence="1">
    <location>
        <begin position="1"/>
        <end position="25"/>
    </location>
</feature>
<evidence type="ECO:0000313" key="2">
    <source>
        <dbReference type="EMBL" id="RKK54502.1"/>
    </source>
</evidence>
<dbReference type="Proteomes" id="UP000285084">
    <property type="component" value="Unassembled WGS sequence"/>
</dbReference>
<protein>
    <submittedName>
        <fullName evidence="2">Uncharacterized protein</fullName>
    </submittedName>
</protein>
<organism evidence="2 3">
    <name type="scientific">Fusarium oxysporum</name>
    <name type="common">Fusarium vascular wilt</name>
    <dbReference type="NCBI Taxonomy" id="5507"/>
    <lineage>
        <taxon>Eukaryota</taxon>
        <taxon>Fungi</taxon>
        <taxon>Dikarya</taxon>
        <taxon>Ascomycota</taxon>
        <taxon>Pezizomycotina</taxon>
        <taxon>Sordariomycetes</taxon>
        <taxon>Hypocreomycetidae</taxon>
        <taxon>Hypocreales</taxon>
        <taxon>Nectriaceae</taxon>
        <taxon>Fusarium</taxon>
        <taxon>Fusarium oxysporum species complex</taxon>
    </lineage>
</organism>
<comment type="caution">
    <text evidence="2">The sequence shown here is derived from an EMBL/GenBank/DDBJ whole genome shotgun (WGS) entry which is preliminary data.</text>
</comment>
<dbReference type="EMBL" id="MRCX01001045">
    <property type="protein sequence ID" value="RKK54502.1"/>
    <property type="molecule type" value="Genomic_DNA"/>
</dbReference>
<accession>A0A420M7B3</accession>
<reference evidence="2 3" key="1">
    <citation type="journal article" date="2018" name="Sci. Rep.">
        <title>Characterisation of pathogen-specific regions and novel effector candidates in Fusarium oxysporum f. sp. cepae.</title>
        <authorList>
            <person name="Armitage A.D."/>
            <person name="Taylor A."/>
            <person name="Sobczyk M.K."/>
            <person name="Baxter L."/>
            <person name="Greenfield B.P."/>
            <person name="Bates H.J."/>
            <person name="Wilson F."/>
            <person name="Jackson A.C."/>
            <person name="Ott S."/>
            <person name="Harrison R.J."/>
            <person name="Clarkson J.P."/>
        </authorList>
    </citation>
    <scope>NUCLEOTIDE SEQUENCE [LARGE SCALE GENOMIC DNA]</scope>
    <source>
        <strain evidence="2 3">Fo_A13</strain>
    </source>
</reference>